<gene>
    <name evidence="1" type="ORF">GPECTOR_45g128</name>
</gene>
<dbReference type="OrthoDB" id="538111at2759"/>
<dbReference type="AlphaFoldDB" id="A0A150G8V6"/>
<dbReference type="EMBL" id="LSYV01000046">
    <property type="protein sequence ID" value="KXZ46258.1"/>
    <property type="molecule type" value="Genomic_DNA"/>
</dbReference>
<comment type="caution">
    <text evidence="1">The sequence shown here is derived from an EMBL/GenBank/DDBJ whole genome shotgun (WGS) entry which is preliminary data.</text>
</comment>
<dbReference type="Proteomes" id="UP000075714">
    <property type="component" value="Unassembled WGS sequence"/>
</dbReference>
<organism evidence="1 2">
    <name type="scientific">Gonium pectorale</name>
    <name type="common">Green alga</name>
    <dbReference type="NCBI Taxonomy" id="33097"/>
    <lineage>
        <taxon>Eukaryota</taxon>
        <taxon>Viridiplantae</taxon>
        <taxon>Chlorophyta</taxon>
        <taxon>core chlorophytes</taxon>
        <taxon>Chlorophyceae</taxon>
        <taxon>CS clade</taxon>
        <taxon>Chlamydomonadales</taxon>
        <taxon>Volvocaceae</taxon>
        <taxon>Gonium</taxon>
    </lineage>
</organism>
<keyword evidence="2" id="KW-1185">Reference proteome</keyword>
<reference evidence="2" key="1">
    <citation type="journal article" date="2016" name="Nat. Commun.">
        <title>The Gonium pectorale genome demonstrates co-option of cell cycle regulation during the evolution of multicellularity.</title>
        <authorList>
            <person name="Hanschen E.R."/>
            <person name="Marriage T.N."/>
            <person name="Ferris P.J."/>
            <person name="Hamaji T."/>
            <person name="Toyoda A."/>
            <person name="Fujiyama A."/>
            <person name="Neme R."/>
            <person name="Noguchi H."/>
            <person name="Minakuchi Y."/>
            <person name="Suzuki M."/>
            <person name="Kawai-Toyooka H."/>
            <person name="Smith D.R."/>
            <person name="Sparks H."/>
            <person name="Anderson J."/>
            <person name="Bakaric R."/>
            <person name="Luria V."/>
            <person name="Karger A."/>
            <person name="Kirschner M.W."/>
            <person name="Durand P.M."/>
            <person name="Michod R.E."/>
            <person name="Nozaki H."/>
            <person name="Olson B.J."/>
        </authorList>
    </citation>
    <scope>NUCLEOTIDE SEQUENCE [LARGE SCALE GENOMIC DNA]</scope>
    <source>
        <strain evidence="2">NIES-2863</strain>
    </source>
</reference>
<evidence type="ECO:0000313" key="1">
    <source>
        <dbReference type="EMBL" id="KXZ46258.1"/>
    </source>
</evidence>
<dbReference type="SUPFAM" id="SSF56436">
    <property type="entry name" value="C-type lectin-like"/>
    <property type="match status" value="2"/>
</dbReference>
<evidence type="ECO:0000313" key="2">
    <source>
        <dbReference type="Proteomes" id="UP000075714"/>
    </source>
</evidence>
<dbReference type="STRING" id="33097.A0A150G8V6"/>
<protein>
    <submittedName>
        <fullName evidence="1">Uncharacterized protein</fullName>
    </submittedName>
</protein>
<dbReference type="InterPro" id="IPR016187">
    <property type="entry name" value="CTDL_fold"/>
</dbReference>
<name>A0A150G8V6_GONPE</name>
<proteinExistence type="predicted"/>
<accession>A0A150G8V6</accession>
<sequence length="574" mass="65441">MWYNPCYLQCDMGPDFTAYSSCTPPPPHEDPVTPTKAPCDPHKFPYKTLTYYNPHDCRNYTLYDIDAGCMPDWDEAAEVCEIHGMELAPHSEHESQDSLYRLCAANRYTCWMGGRPDEPGSCYLMSAEGYTLKQGCKQPVRFVCRTKGCYESCRHSNPLYEPHVPYCDKYGKKYDDFCFAKCNCEGEPVPCATPSPDPSPAKPPACDPYTHPYKTIRYYNHYDCRNYTLYDTYAECMPNWETAWQVCHKYGLEMAPYDDDASHDALTHLCAANRYTCWMDGDSGPGLCPLMSAEGYTLKQGCEQPVRFVCRTKDCYERCLHENPWCKPQVPYCDKYGNMYDDYCHALCDGMECYQECRAAHPSCKPHVPYCDKYGNKHEDYCFALCDGFGEPVLCAGLPPPPSPEPPSDGCLDKCDWKYPNWHVWVCDKDGNAYRNWCYAACNGCEWYTLCHPGGSGGGSPDADVEGDNVLKMTEHGYDYRMYTVDAKQRLPYDQAQQFCTALGAGWDLVPYDDFNAYEAVQKLCSYNKYTCWLKRKKYDALYPLMAADGSLQMQGPDQDVRFVCRKASSSSSS</sequence>